<keyword evidence="2" id="KW-1185">Reference proteome</keyword>
<name>A0A9P6ZHF8_9AGAM</name>
<gene>
    <name evidence="1" type="ORF">EV702DRAFT_1204111</name>
</gene>
<dbReference type="AlphaFoldDB" id="A0A9P6ZHF8"/>
<organism evidence="1 2">
    <name type="scientific">Suillus placidus</name>
    <dbReference type="NCBI Taxonomy" id="48579"/>
    <lineage>
        <taxon>Eukaryota</taxon>
        <taxon>Fungi</taxon>
        <taxon>Dikarya</taxon>
        <taxon>Basidiomycota</taxon>
        <taxon>Agaricomycotina</taxon>
        <taxon>Agaricomycetes</taxon>
        <taxon>Agaricomycetidae</taxon>
        <taxon>Boletales</taxon>
        <taxon>Suillineae</taxon>
        <taxon>Suillaceae</taxon>
        <taxon>Suillus</taxon>
    </lineage>
</organism>
<evidence type="ECO:0000313" key="1">
    <source>
        <dbReference type="EMBL" id="KAG1766497.1"/>
    </source>
</evidence>
<proteinExistence type="predicted"/>
<dbReference type="EMBL" id="JABBWD010000095">
    <property type="protein sequence ID" value="KAG1766497.1"/>
    <property type="molecule type" value="Genomic_DNA"/>
</dbReference>
<sequence length="385" mass="43825">MWLGQNVVTDNLNIIVPNSDAVGLGLYAFIIDDLGYRNVDANVPINHVFEGVVESFTKFQRDNVFITVTEATPHGIFRVITSAPTTADMVVMTAGGLAVFYSAWTLYGIALTNHTVISSVHSQNIGCRKDMRWNIQINTNFMGKPCDDFCPTLWHNVADHGREILVTEWDTRFSLKVLLKRSKTMWRLSRDCQNSMCMHNSNINVHKIDLPANPMPQDYENIRNQESLIQNHQPTYLGQQCGVLYATNARDAHVVTVPWRDGVSNLNHNSHLKVLHWADQLGPDLFTTSFAQFQKTYNELVENGHPASQHGYTFFREHPKSYSPPNALIRKLARITRNDMDVTSNVLVIKHVRGNKHAVVNCMTEDITYINNIMKRAIGRNEFWT</sequence>
<dbReference type="OrthoDB" id="2684148at2759"/>
<protein>
    <submittedName>
        <fullName evidence="1">Uncharacterized protein</fullName>
    </submittedName>
</protein>
<comment type="caution">
    <text evidence="1">The sequence shown here is derived from an EMBL/GenBank/DDBJ whole genome shotgun (WGS) entry which is preliminary data.</text>
</comment>
<dbReference type="Proteomes" id="UP000714275">
    <property type="component" value="Unassembled WGS sequence"/>
</dbReference>
<reference evidence="1" key="1">
    <citation type="journal article" date="2020" name="New Phytol.">
        <title>Comparative genomics reveals dynamic genome evolution in host specialist ectomycorrhizal fungi.</title>
        <authorList>
            <person name="Lofgren L.A."/>
            <person name="Nguyen N.H."/>
            <person name="Vilgalys R."/>
            <person name="Ruytinx J."/>
            <person name="Liao H.L."/>
            <person name="Branco S."/>
            <person name="Kuo A."/>
            <person name="LaButti K."/>
            <person name="Lipzen A."/>
            <person name="Andreopoulos W."/>
            <person name="Pangilinan J."/>
            <person name="Riley R."/>
            <person name="Hundley H."/>
            <person name="Na H."/>
            <person name="Barry K."/>
            <person name="Grigoriev I.V."/>
            <person name="Stajich J.E."/>
            <person name="Kennedy P.G."/>
        </authorList>
    </citation>
    <scope>NUCLEOTIDE SEQUENCE</scope>
    <source>
        <strain evidence="1">DOB743</strain>
    </source>
</reference>
<accession>A0A9P6ZHF8</accession>
<evidence type="ECO:0000313" key="2">
    <source>
        <dbReference type="Proteomes" id="UP000714275"/>
    </source>
</evidence>